<proteinExistence type="predicted"/>
<reference evidence="1 2" key="1">
    <citation type="journal article" date="2020" name="Nature">
        <title>Six reference-quality genomes reveal evolution of bat adaptations.</title>
        <authorList>
            <person name="Jebb D."/>
            <person name="Huang Z."/>
            <person name="Pippel M."/>
            <person name="Hughes G.M."/>
            <person name="Lavrichenko K."/>
            <person name="Devanna P."/>
            <person name="Winkler S."/>
            <person name="Jermiin L.S."/>
            <person name="Skirmuntt E.C."/>
            <person name="Katzourakis A."/>
            <person name="Burkitt-Gray L."/>
            <person name="Ray D.A."/>
            <person name="Sullivan K.A.M."/>
            <person name="Roscito J.G."/>
            <person name="Kirilenko B.M."/>
            <person name="Davalos L.M."/>
            <person name="Corthals A.P."/>
            <person name="Power M.L."/>
            <person name="Jones G."/>
            <person name="Ransome R.D."/>
            <person name="Dechmann D.K.N."/>
            <person name="Locatelli A.G."/>
            <person name="Puechmaille S.J."/>
            <person name="Fedrigo O."/>
            <person name="Jarvis E.D."/>
            <person name="Hiller M."/>
            <person name="Vernes S.C."/>
            <person name="Myers E.W."/>
            <person name="Teeling E.C."/>
        </authorList>
    </citation>
    <scope>NUCLEOTIDE SEQUENCE [LARGE SCALE GENOMIC DNA]</scope>
    <source>
        <strain evidence="1">MRouAeg1</strain>
        <tissue evidence="1">Muscle</tissue>
    </source>
</reference>
<dbReference type="EMBL" id="JACASE010000017">
    <property type="protein sequence ID" value="KAF6397133.1"/>
    <property type="molecule type" value="Genomic_DNA"/>
</dbReference>
<dbReference type="Proteomes" id="UP000593571">
    <property type="component" value="Unassembled WGS sequence"/>
</dbReference>
<organism evidence="1 2">
    <name type="scientific">Rousettus aegyptiacus</name>
    <name type="common">Egyptian fruit bat</name>
    <name type="synonym">Pteropus aegyptiacus</name>
    <dbReference type="NCBI Taxonomy" id="9407"/>
    <lineage>
        <taxon>Eukaryota</taxon>
        <taxon>Metazoa</taxon>
        <taxon>Chordata</taxon>
        <taxon>Craniata</taxon>
        <taxon>Vertebrata</taxon>
        <taxon>Euteleostomi</taxon>
        <taxon>Mammalia</taxon>
        <taxon>Eutheria</taxon>
        <taxon>Laurasiatheria</taxon>
        <taxon>Chiroptera</taxon>
        <taxon>Yinpterochiroptera</taxon>
        <taxon>Pteropodoidea</taxon>
        <taxon>Pteropodidae</taxon>
        <taxon>Rousettinae</taxon>
        <taxon>Rousettus</taxon>
    </lineage>
</organism>
<evidence type="ECO:0000313" key="2">
    <source>
        <dbReference type="Proteomes" id="UP000593571"/>
    </source>
</evidence>
<dbReference type="AlphaFoldDB" id="A0A7J8BE84"/>
<sequence>MLSDPGSEEPLQLSRAPAGHVASLNRGACCLQALPRRTLQVLVWGFLSIVRSELIGTRSGETGRRRGFVSGWSCARVPAGWRGSPQVCADAAGGAAYGGAPWARGMSLARLGLPSAGFTIWHQLAPRRCPAANQTPVLPLPWRSAAILSSSHYLGSGFSHGVPGGWEKGPWGFVSSSRYPSSESPHRYAIFKNTASGGLVSVRLCAKYSPCHLRWLRSQ</sequence>
<comment type="caution">
    <text evidence="1">The sequence shown here is derived from an EMBL/GenBank/DDBJ whole genome shotgun (WGS) entry which is preliminary data.</text>
</comment>
<gene>
    <name evidence="1" type="ORF">HJG63_009795</name>
</gene>
<protein>
    <submittedName>
        <fullName evidence="1">Uncharacterized protein</fullName>
    </submittedName>
</protein>
<accession>A0A7J8BE84</accession>
<keyword evidence="2" id="KW-1185">Reference proteome</keyword>
<evidence type="ECO:0000313" key="1">
    <source>
        <dbReference type="EMBL" id="KAF6397133.1"/>
    </source>
</evidence>
<name>A0A7J8BE84_ROUAE</name>